<feature type="binding site" evidence="15">
    <location>
        <position position="555"/>
    </location>
    <ligand>
        <name>[4Fe-4S] cluster</name>
        <dbReference type="ChEBI" id="CHEBI:49883"/>
        <label>1</label>
    </ligand>
</feature>
<keyword evidence="7 14" id="KW-0479">Metal-binding</keyword>
<keyword evidence="5 14" id="KW-0813">Transport</keyword>
<dbReference type="InterPro" id="IPR045025">
    <property type="entry name" value="HACL1-like"/>
</dbReference>
<evidence type="ECO:0000256" key="14">
    <source>
        <dbReference type="PIRNR" id="PIRNR006439"/>
    </source>
</evidence>
<dbReference type="PANTHER" id="PTHR43710">
    <property type="entry name" value="2-HYDROXYACYL-COA LYASE"/>
    <property type="match status" value="1"/>
</dbReference>
<keyword evidence="9 14" id="KW-0560">Oxidoreductase</keyword>
<keyword evidence="17" id="KW-0670">Pyruvate</keyword>
<dbReference type="Pfam" id="PF02775">
    <property type="entry name" value="TPP_enzyme_C"/>
    <property type="match status" value="1"/>
</dbReference>
<keyword evidence="18" id="KW-1185">Reference proteome</keyword>
<evidence type="ECO:0000256" key="5">
    <source>
        <dbReference type="ARBA" id="ARBA00022448"/>
    </source>
</evidence>
<evidence type="ECO:0000256" key="12">
    <source>
        <dbReference type="ARBA" id="ARBA00030514"/>
    </source>
</evidence>
<feature type="binding site" evidence="15">
    <location>
        <position position="594"/>
    </location>
    <ligand>
        <name>[4Fe-4S] cluster</name>
        <dbReference type="ChEBI" id="CHEBI:49883"/>
        <label>2</label>
    </ligand>
</feature>
<dbReference type="RefSeq" id="WP_168109702.1">
    <property type="nucleotide sequence ID" value="NZ_VTOX01000011.1"/>
</dbReference>
<dbReference type="InterPro" id="IPR002880">
    <property type="entry name" value="Pyrv_Fd/Flavodoxin_OxRdtase_N"/>
</dbReference>
<dbReference type="InterPro" id="IPR017896">
    <property type="entry name" value="4Fe4S_Fe-S-bd"/>
</dbReference>
<dbReference type="GO" id="GO:0051539">
    <property type="term" value="F:4 iron, 4 sulfur cluster binding"/>
    <property type="evidence" value="ECO:0007669"/>
    <property type="project" value="UniProtKB-UniRule"/>
</dbReference>
<dbReference type="InterPro" id="IPR029061">
    <property type="entry name" value="THDP-binding"/>
</dbReference>
<organism evidence="17 18">
    <name type="scientific">Ramlibacter lithotrophicus</name>
    <dbReference type="NCBI Taxonomy" id="2606681"/>
    <lineage>
        <taxon>Bacteria</taxon>
        <taxon>Pseudomonadati</taxon>
        <taxon>Pseudomonadota</taxon>
        <taxon>Betaproteobacteria</taxon>
        <taxon>Burkholderiales</taxon>
        <taxon>Comamonadaceae</taxon>
        <taxon>Ramlibacter</taxon>
    </lineage>
</organism>
<evidence type="ECO:0000256" key="8">
    <source>
        <dbReference type="ARBA" id="ARBA00022982"/>
    </source>
</evidence>
<dbReference type="InterPro" id="IPR009014">
    <property type="entry name" value="Transketo_C/PFOR_II"/>
</dbReference>
<keyword evidence="6 14" id="KW-0004">4Fe-4S</keyword>
<evidence type="ECO:0000256" key="6">
    <source>
        <dbReference type="ARBA" id="ARBA00022485"/>
    </source>
</evidence>
<dbReference type="SUPFAM" id="SSF52518">
    <property type="entry name" value="Thiamin diphosphate-binding fold (THDP-binding)"/>
    <property type="match status" value="2"/>
</dbReference>
<evidence type="ECO:0000256" key="15">
    <source>
        <dbReference type="PIRSR" id="PIRSR006439-50"/>
    </source>
</evidence>
<feature type="domain" description="4Fe-4S ferredoxin-type" evidence="16">
    <location>
        <begin position="582"/>
        <end position="611"/>
    </location>
</feature>
<evidence type="ECO:0000256" key="1">
    <source>
        <dbReference type="ARBA" id="ARBA00002995"/>
    </source>
</evidence>
<evidence type="ECO:0000256" key="3">
    <source>
        <dbReference type="ARBA" id="ARBA00012812"/>
    </source>
</evidence>
<accession>A0A7X6I8M1</accession>
<feature type="binding site" evidence="15">
    <location>
        <position position="552"/>
    </location>
    <ligand>
        <name>[4Fe-4S] cluster</name>
        <dbReference type="ChEBI" id="CHEBI:49883"/>
        <label>1</label>
    </ligand>
</feature>
<feature type="binding site" evidence="15">
    <location>
        <position position="597"/>
    </location>
    <ligand>
        <name>[4Fe-4S] cluster</name>
        <dbReference type="ChEBI" id="CHEBI:49883"/>
        <label>2</label>
    </ligand>
</feature>
<dbReference type="CDD" id="cd02008">
    <property type="entry name" value="TPP_IOR_alpha"/>
    <property type="match status" value="1"/>
</dbReference>
<feature type="binding site" evidence="15">
    <location>
        <position position="591"/>
    </location>
    <ligand>
        <name>[4Fe-4S] cluster</name>
        <dbReference type="ChEBI" id="CHEBI:49883"/>
        <label>2</label>
    </ligand>
</feature>
<dbReference type="PANTHER" id="PTHR43710:SF5">
    <property type="entry name" value="INDOLEPYRUVATE FERREDOXIN OXIDOREDUCTASE ALPHA SUBUNIT"/>
    <property type="match status" value="1"/>
</dbReference>
<feature type="binding site" evidence="15">
    <location>
        <position position="549"/>
    </location>
    <ligand>
        <name>[4Fe-4S] cluster</name>
        <dbReference type="ChEBI" id="CHEBI:49883"/>
        <label>1</label>
    </ligand>
</feature>
<comment type="caution">
    <text evidence="17">The sequence shown here is derived from an EMBL/GenBank/DDBJ whole genome shotgun (WGS) entry which is preliminary data.</text>
</comment>
<protein>
    <recommendedName>
        <fullName evidence="4 14">Indolepyruvate oxidoreductase subunit IorA</fullName>
        <shortName evidence="14">IOR</shortName>
        <ecNumber evidence="3 14">1.2.7.8</ecNumber>
    </recommendedName>
    <alternativeName>
        <fullName evidence="12 14">Indolepyruvate ferredoxin oxidoreductase subunit alpha</fullName>
    </alternativeName>
</protein>
<dbReference type="EMBL" id="VTOX01000011">
    <property type="protein sequence ID" value="NKE68573.1"/>
    <property type="molecule type" value="Genomic_DNA"/>
</dbReference>
<comment type="function">
    <text evidence="1 14">Catalyzes the ferredoxin-dependent oxidative decarboxylation of arylpyruvates.</text>
</comment>
<dbReference type="SUPFAM" id="SSF54862">
    <property type="entry name" value="4Fe-4S ferredoxins"/>
    <property type="match status" value="1"/>
</dbReference>
<dbReference type="FunFam" id="3.40.50.970:FF:000039">
    <property type="entry name" value="Indolepyruvate oxidoreductase subunit IorA"/>
    <property type="match status" value="1"/>
</dbReference>
<dbReference type="AlphaFoldDB" id="A0A7X6I8M1"/>
<evidence type="ECO:0000256" key="7">
    <source>
        <dbReference type="ARBA" id="ARBA00022723"/>
    </source>
</evidence>
<dbReference type="Gene3D" id="3.30.70.20">
    <property type="match status" value="1"/>
</dbReference>
<evidence type="ECO:0000256" key="13">
    <source>
        <dbReference type="ARBA" id="ARBA00048332"/>
    </source>
</evidence>
<evidence type="ECO:0000256" key="11">
    <source>
        <dbReference type="ARBA" id="ARBA00023014"/>
    </source>
</evidence>
<feature type="binding site" evidence="15">
    <location>
        <position position="601"/>
    </location>
    <ligand>
        <name>[4Fe-4S] cluster</name>
        <dbReference type="ChEBI" id="CHEBI:49883"/>
        <label>1</label>
    </ligand>
</feature>
<name>A0A7X6I8M1_9BURK</name>
<reference evidence="17 18" key="1">
    <citation type="journal article" date="2020" name="Nature">
        <title>Bacterial chemolithoautotrophy via manganese oxidation.</title>
        <authorList>
            <person name="Yu H."/>
            <person name="Leadbetter J.R."/>
        </authorList>
    </citation>
    <scope>NUCLEOTIDE SEQUENCE [LARGE SCALE GENOMIC DNA]</scope>
    <source>
        <strain evidence="17 18">RBP-1</strain>
    </source>
</reference>
<dbReference type="CDD" id="cd07034">
    <property type="entry name" value="TPP_PYR_PFOR_IOR-alpha_like"/>
    <property type="match status" value="1"/>
</dbReference>
<sequence length="619" mass="65387">MGSRDSGLQTRFMSGNEAVAQGAHDAGLAVAAAYPGTPSTEIVETISRLPGVHAEWSVNEKVALEVALGASLMGRRALTAMKHVGLNVAADTLMSAALTGVHGGLVIAVADDVGFSSSQNEQDSRVWSRFAHLPVLEPADAQQAYLMTRDAFELSERHEVPVLLRLTTRVCHVKRAVLLQPAMPRPDPIEYRKNAERWVLSPGHVAKRLEARAARDAALRDVAEQSHWNVVTPGADRRLGVIASGPVSHAVREALPDAPLLTLGLSAPLPLGLVREFAAGVGTLLVVEESEPVVEPELLAAGLAVHGRAVLPPYGEISARHVRDAARTILGEPAASPPAVTAQRIFTRPPTLCAGCGYLGVYYWLSRMPNAVVCGDIGCYTLGASPPWSSVDTVLAMGASLGMAGGVAKAQAGDAAPRPVVAVIGDSTFLHSGMQGLLNLTYQQANVTVLLLDNSATAMTGGQNNPANGRDLHGGAAPVKVDFAKLVEALGVRPERIRHADPYELPVFVKTLREEMKASAPSVIITSRPCVFTPDFNRDLPLVVDEDQCNGCANCLDVGCPAVLTTRREQQVRASGKVVDLAWVKIDPQLCTGCEICAKACARGAIAKPARRVIALEPA</sequence>
<gene>
    <name evidence="17" type="ORF">RAMLITH_22390</name>
</gene>
<dbReference type="EC" id="1.2.7.8" evidence="3 14"/>
<evidence type="ECO:0000256" key="10">
    <source>
        <dbReference type="ARBA" id="ARBA00023004"/>
    </source>
</evidence>
<dbReference type="Gene3D" id="3.40.50.970">
    <property type="match status" value="2"/>
</dbReference>
<keyword evidence="10 14" id="KW-0408">Iron</keyword>
<proteinExistence type="predicted"/>
<dbReference type="PIRSF" id="PIRSF006439">
    <property type="entry name" value="Indolepyruvate_ferr_oxidored"/>
    <property type="match status" value="1"/>
</dbReference>
<evidence type="ECO:0000313" key="18">
    <source>
        <dbReference type="Proteomes" id="UP000521868"/>
    </source>
</evidence>
<dbReference type="GO" id="GO:0046872">
    <property type="term" value="F:metal ion binding"/>
    <property type="evidence" value="ECO:0007669"/>
    <property type="project" value="UniProtKB-UniRule"/>
</dbReference>
<evidence type="ECO:0000256" key="2">
    <source>
        <dbReference type="ARBA" id="ARBA00011238"/>
    </source>
</evidence>
<keyword evidence="11 14" id="KW-0411">Iron-sulfur</keyword>
<dbReference type="GO" id="GO:0044281">
    <property type="term" value="P:small molecule metabolic process"/>
    <property type="evidence" value="ECO:0007669"/>
    <property type="project" value="UniProtKB-ARBA"/>
</dbReference>
<evidence type="ECO:0000259" key="16">
    <source>
        <dbReference type="PROSITE" id="PS51379"/>
    </source>
</evidence>
<dbReference type="InterPro" id="IPR017721">
    <property type="entry name" value="IorA"/>
</dbReference>
<keyword evidence="8 14" id="KW-0249">Electron transport</keyword>
<comment type="catalytic activity">
    <reaction evidence="13 14">
        <text>indole-3-pyruvate + 2 oxidized [2Fe-2S]-[ferredoxin] + CoA = (indol-3-yl)acetyl-CoA + 2 reduced [2Fe-2S]-[ferredoxin] + CO2 + H(+)</text>
        <dbReference type="Rhea" id="RHEA:12645"/>
        <dbReference type="Rhea" id="RHEA-COMP:10000"/>
        <dbReference type="Rhea" id="RHEA-COMP:10001"/>
        <dbReference type="ChEBI" id="CHEBI:15378"/>
        <dbReference type="ChEBI" id="CHEBI:16526"/>
        <dbReference type="ChEBI" id="CHEBI:17640"/>
        <dbReference type="ChEBI" id="CHEBI:33737"/>
        <dbReference type="ChEBI" id="CHEBI:33738"/>
        <dbReference type="ChEBI" id="CHEBI:57271"/>
        <dbReference type="ChEBI" id="CHEBI:57287"/>
        <dbReference type="EC" id="1.2.7.8"/>
    </reaction>
</comment>
<evidence type="ECO:0000256" key="4">
    <source>
        <dbReference type="ARBA" id="ARBA00017710"/>
    </source>
</evidence>
<dbReference type="GO" id="GO:0043805">
    <property type="term" value="F:indolepyruvate ferredoxin oxidoreductase activity"/>
    <property type="evidence" value="ECO:0007669"/>
    <property type="project" value="UniProtKB-UniRule"/>
</dbReference>
<comment type="subunit">
    <text evidence="2">Heterodimer of the IorA and IorB subunits.</text>
</comment>
<dbReference type="GO" id="GO:0030976">
    <property type="term" value="F:thiamine pyrophosphate binding"/>
    <property type="evidence" value="ECO:0007669"/>
    <property type="project" value="InterPro"/>
</dbReference>
<evidence type="ECO:0000256" key="9">
    <source>
        <dbReference type="ARBA" id="ARBA00023002"/>
    </source>
</evidence>
<comment type="cofactor">
    <cofactor evidence="14 15">
        <name>[4Fe-4S] cluster</name>
        <dbReference type="ChEBI" id="CHEBI:49883"/>
    </cofactor>
    <text evidence="14 15">Binds 2 [4Fe-4S] clusters. In this family the first cluster has a non-standard and varying [4Fe-4S] binding motif CX(2)CX(2)CX(4-5)CP.</text>
</comment>
<dbReference type="InterPro" id="IPR011766">
    <property type="entry name" value="TPP_enzyme_TPP-bd"/>
</dbReference>
<feature type="binding site" evidence="15">
    <location>
        <position position="560"/>
    </location>
    <ligand>
        <name>[4Fe-4S] cluster</name>
        <dbReference type="ChEBI" id="CHEBI:49883"/>
        <label>2</label>
    </ligand>
</feature>
<feature type="domain" description="4Fe-4S ferredoxin-type" evidence="16">
    <location>
        <begin position="540"/>
        <end position="569"/>
    </location>
</feature>
<dbReference type="Proteomes" id="UP000521868">
    <property type="component" value="Unassembled WGS sequence"/>
</dbReference>
<evidence type="ECO:0000313" key="17">
    <source>
        <dbReference type="EMBL" id="NKE68573.1"/>
    </source>
</evidence>
<dbReference type="PROSITE" id="PS51379">
    <property type="entry name" value="4FE4S_FER_2"/>
    <property type="match status" value="2"/>
</dbReference>
<dbReference type="SUPFAM" id="SSF52922">
    <property type="entry name" value="TK C-terminal domain-like"/>
    <property type="match status" value="1"/>
</dbReference>
<dbReference type="Pfam" id="PF01855">
    <property type="entry name" value="POR_N"/>
    <property type="match status" value="1"/>
</dbReference>